<dbReference type="Pfam" id="PF22335">
    <property type="entry name" value="Cas10-Cmr2_palm2"/>
    <property type="match status" value="1"/>
</dbReference>
<evidence type="ECO:0000256" key="4">
    <source>
        <dbReference type="ARBA" id="ARBA00022679"/>
    </source>
</evidence>
<dbReference type="GO" id="GO:0016740">
    <property type="term" value="F:transferase activity"/>
    <property type="evidence" value="ECO:0007669"/>
    <property type="project" value="UniProtKB-KW"/>
</dbReference>
<dbReference type="AlphaFoldDB" id="A0A4S2AXI8"/>
<protein>
    <recommendedName>
        <fullName evidence="3">CRISPR system single-strand-specific deoxyribonuclease Cas10/Csm1 (subtype III-A)</fullName>
    </recommendedName>
    <alternativeName>
        <fullName evidence="12">Cyclic oligoadenylate synthase</fullName>
    </alternativeName>
</protein>
<evidence type="ECO:0000256" key="10">
    <source>
        <dbReference type="ARBA" id="ARBA00022840"/>
    </source>
</evidence>
<dbReference type="InterPro" id="IPR000160">
    <property type="entry name" value="GGDEF_dom"/>
</dbReference>
<evidence type="ECO:0000313" key="15">
    <source>
        <dbReference type="EMBL" id="TGY06053.1"/>
    </source>
</evidence>
<comment type="similarity">
    <text evidence="2">Belongs to the CRISPR-associated Cas10/Csm1 family.</text>
</comment>
<evidence type="ECO:0000256" key="12">
    <source>
        <dbReference type="ARBA" id="ARBA00032922"/>
    </source>
</evidence>
<organism evidence="15 16">
    <name type="scientific">Bacteroides acidifaciens</name>
    <dbReference type="NCBI Taxonomy" id="85831"/>
    <lineage>
        <taxon>Bacteria</taxon>
        <taxon>Pseudomonadati</taxon>
        <taxon>Bacteroidota</taxon>
        <taxon>Bacteroidia</taxon>
        <taxon>Bacteroidales</taxon>
        <taxon>Bacteroidaceae</taxon>
        <taxon>Bacteroides</taxon>
    </lineage>
</organism>
<evidence type="ECO:0000256" key="3">
    <source>
        <dbReference type="ARBA" id="ARBA00014333"/>
    </source>
</evidence>
<dbReference type="PANTHER" id="PTHR36528">
    <property type="entry name" value="CRISPR SYSTEM SINGLE-STRAND-SPECIFIC DEOXYRIBONUCLEASE CAS10/CSM1 (SUBTYPE III-A)"/>
    <property type="match status" value="1"/>
</dbReference>
<evidence type="ECO:0000256" key="2">
    <source>
        <dbReference type="ARBA" id="ARBA00005700"/>
    </source>
</evidence>
<keyword evidence="9" id="KW-0269">Exonuclease</keyword>
<feature type="domain" description="GGDEF" evidence="14">
    <location>
        <begin position="578"/>
        <end position="722"/>
    </location>
</feature>
<keyword evidence="16" id="KW-1185">Reference proteome</keyword>
<name>A0A4S2AXI8_9BACE</name>
<evidence type="ECO:0000313" key="16">
    <source>
        <dbReference type="Proteomes" id="UP000305751"/>
    </source>
</evidence>
<gene>
    <name evidence="15" type="primary">cas10</name>
    <name evidence="15" type="ORF">E5356_07500</name>
</gene>
<dbReference type="InterPro" id="IPR041062">
    <property type="entry name" value="Csm1_B"/>
</dbReference>
<dbReference type="InterPro" id="IPR013408">
    <property type="entry name" value="Cas10/Csm1"/>
</dbReference>
<dbReference type="EMBL" id="SRZA01000016">
    <property type="protein sequence ID" value="TGY06053.1"/>
    <property type="molecule type" value="Genomic_DNA"/>
</dbReference>
<keyword evidence="10" id="KW-0067">ATP-binding</keyword>
<evidence type="ECO:0000256" key="9">
    <source>
        <dbReference type="ARBA" id="ARBA00022839"/>
    </source>
</evidence>
<accession>A0A4S2AXI8</accession>
<dbReference type="PANTHER" id="PTHR36528:SF1">
    <property type="entry name" value="CRISPR SYSTEM SINGLE-STRAND-SPECIFIC DEOXYRIBONUCLEASE CAS10_CSM1 (SUBTYPE III-A)"/>
    <property type="match status" value="1"/>
</dbReference>
<evidence type="ECO:0000256" key="13">
    <source>
        <dbReference type="SAM" id="MobiDB-lite"/>
    </source>
</evidence>
<dbReference type="NCBIfam" id="TIGR02578">
    <property type="entry name" value="cas_TM1811_Csm1"/>
    <property type="match status" value="1"/>
</dbReference>
<evidence type="ECO:0000256" key="11">
    <source>
        <dbReference type="ARBA" id="ARBA00023118"/>
    </source>
</evidence>
<dbReference type="Proteomes" id="UP000305751">
    <property type="component" value="Unassembled WGS sequence"/>
</dbReference>
<evidence type="ECO:0000256" key="1">
    <source>
        <dbReference type="ARBA" id="ARBA00001968"/>
    </source>
</evidence>
<evidence type="ECO:0000256" key="5">
    <source>
        <dbReference type="ARBA" id="ARBA00022722"/>
    </source>
</evidence>
<feature type="region of interest" description="Disordered" evidence="13">
    <location>
        <begin position="694"/>
        <end position="713"/>
    </location>
</feature>
<reference evidence="15 16" key="1">
    <citation type="submission" date="2019-04" db="EMBL/GenBank/DDBJ databases">
        <title>Microbes associate with the intestines of laboratory mice.</title>
        <authorList>
            <person name="Navarre W."/>
            <person name="Wong E."/>
            <person name="Huang K."/>
            <person name="Tropini C."/>
            <person name="Ng K."/>
            <person name="Yu B."/>
        </authorList>
    </citation>
    <scope>NUCLEOTIDE SEQUENCE [LARGE SCALE GENOMIC DNA]</scope>
    <source>
        <strain evidence="15 16">NM70_E10</strain>
    </source>
</reference>
<dbReference type="Pfam" id="PF01966">
    <property type="entry name" value="HD"/>
    <property type="match status" value="1"/>
</dbReference>
<keyword evidence="11" id="KW-0051">Antiviral defense</keyword>
<evidence type="ECO:0000256" key="6">
    <source>
        <dbReference type="ARBA" id="ARBA00022741"/>
    </source>
</evidence>
<dbReference type="InterPro" id="IPR052117">
    <property type="entry name" value="Cas10/Csm1_subtype-III-A"/>
</dbReference>
<proteinExistence type="inferred from homology"/>
<dbReference type="GO" id="GO:0004519">
    <property type="term" value="F:endonuclease activity"/>
    <property type="evidence" value="ECO:0007669"/>
    <property type="project" value="UniProtKB-KW"/>
</dbReference>
<dbReference type="Gene3D" id="3.30.70.270">
    <property type="match status" value="1"/>
</dbReference>
<keyword evidence="7" id="KW-0255">Endonuclease</keyword>
<dbReference type="PROSITE" id="PS50887">
    <property type="entry name" value="GGDEF"/>
    <property type="match status" value="1"/>
</dbReference>
<comment type="caution">
    <text evidence="15">The sequence shown here is derived from an EMBL/GenBank/DDBJ whole genome shotgun (WGS) entry which is preliminary data.</text>
</comment>
<dbReference type="InterPro" id="IPR006674">
    <property type="entry name" value="HD_domain"/>
</dbReference>
<evidence type="ECO:0000256" key="7">
    <source>
        <dbReference type="ARBA" id="ARBA00022759"/>
    </source>
</evidence>
<sequence length="848" mass="97050">MKTMREHIYLAALLHDIGKFYQRADTGSVKTSRYLKEHCKDESSFCPLFNGRYSHKHVLWTAQFIDEYRSVFQKLVKEDFDDWTNKNNLINLAAGHHLSNEQLSEWGALIKEADCLSSGMDRNSEIALRDEQDENTNWDAFKKKRMISVLETVGLSKAELENEKCQWHYLPVESLSLHKRCFPQSDKSEGDPDYLKLWEQFLNEFKFIQANTYHAFSETLLNLLFKYTTCIPASTINFPDVSLYDHLKTTAALAVCLYDVRQSEEKPENPFLLIGADLSGIQSYIYQVVSKYAGKNLKGRSFYLRILSDSIVRFLLKELGLFQANVVYNSGGGFYMIAPDTTATKTRLEKAVKKIEQQLFKIHGTALFVAIDSVSVSKDALIHASGENLQKVWKELFEKREQKKCAKFASQIEEHYEAFFMPIEHDDTVGRDVVTGEDFLPGEKYVSEGELKPLKQITKDQIVLGRVLRESEIMVISTESIAYWADKKMIEPGGLGFHYYFLQKEDLYAMQKQLRASADKVSVITLNGKNGNCDFMSKIDGINNIYGLEFYGGNEIGEKEMPTFEDMCNKHIAKDAFKRLGVLRMDVDNLGQIFQQGILSERATLSRYAALSRSFDYFFSGYLNTIWKENFPEQSFIIYSGGDDVFIVGSWEITIKIAERIRNDFKQFTCENPVFSLSGGIAIVSPKFPIMKGAEESDGEEKRAKGHQNSGQTKNSVSFMGMPLNWEREFPQVQSLKDEIVAANAKNRLPKSFISKILSHLANAEMENHKIKAIKTYWMITYDLSRMCSRISDSSVRNMINCCKTEVCTNNGSLNGQPIETDYHLLELWAMACRWAELEIRQKSSNNV</sequence>
<dbReference type="InterPro" id="IPR043128">
    <property type="entry name" value="Rev_trsase/Diguanyl_cyclase"/>
</dbReference>
<keyword evidence="5" id="KW-0540">Nuclease</keyword>
<keyword evidence="6" id="KW-0547">Nucleotide-binding</keyword>
<comment type="cofactor">
    <cofactor evidence="1">
        <name>a divalent metal cation</name>
        <dbReference type="ChEBI" id="CHEBI:60240"/>
    </cofactor>
</comment>
<keyword evidence="8" id="KW-0378">Hydrolase</keyword>
<evidence type="ECO:0000259" key="14">
    <source>
        <dbReference type="PROSITE" id="PS50887"/>
    </source>
</evidence>
<evidence type="ECO:0000256" key="8">
    <source>
        <dbReference type="ARBA" id="ARBA00022801"/>
    </source>
</evidence>
<dbReference type="GO" id="GO:0005524">
    <property type="term" value="F:ATP binding"/>
    <property type="evidence" value="ECO:0007669"/>
    <property type="project" value="UniProtKB-KW"/>
</dbReference>
<dbReference type="GO" id="GO:0051607">
    <property type="term" value="P:defense response to virus"/>
    <property type="evidence" value="ECO:0007669"/>
    <property type="project" value="UniProtKB-KW"/>
</dbReference>
<keyword evidence="4" id="KW-0808">Transferase</keyword>
<dbReference type="InterPro" id="IPR054767">
    <property type="entry name" value="Cas10-Cmr2_palm2"/>
</dbReference>
<dbReference type="Gene3D" id="1.10.3210.10">
    <property type="entry name" value="Hypothetical protein af1432"/>
    <property type="match status" value="1"/>
</dbReference>
<dbReference type="GO" id="GO:0004527">
    <property type="term" value="F:exonuclease activity"/>
    <property type="evidence" value="ECO:0007669"/>
    <property type="project" value="UniProtKB-KW"/>
</dbReference>
<dbReference type="Pfam" id="PF18211">
    <property type="entry name" value="Csm1_B"/>
    <property type="match status" value="1"/>
</dbReference>